<dbReference type="EMBL" id="CP025781">
    <property type="protein sequence ID" value="QBC44468.1"/>
    <property type="molecule type" value="Genomic_DNA"/>
</dbReference>
<keyword evidence="3" id="KW-1185">Reference proteome</keyword>
<protein>
    <submittedName>
        <fullName evidence="2">Phage tail protein</fullName>
    </submittedName>
</protein>
<keyword evidence="1" id="KW-1133">Transmembrane helix</keyword>
<sequence length="207" mass="21860">MCMAVSGRKSRLKGFDMREIILYGAMRRQFGRRFFLDVANPAEAVRALMAVVPGFKVWFTKQAQAGAAYHVLVGKKDLNKDQLHDPHPDSAAIRIAPALRGAKAGVLQVVMGVILIAVSYMTFWSGPVAAGIFAAGVGMIIGGVVQMLSPQRTADAPEERPGNKPSTVFSGAVNTTAQGHPVPVLYGELIVGSAVISAGISTDDVAL</sequence>
<dbReference type="Proteomes" id="UP000515917">
    <property type="component" value="Chromosome"/>
</dbReference>
<evidence type="ECO:0000256" key="1">
    <source>
        <dbReference type="SAM" id="Phobius"/>
    </source>
</evidence>
<accession>A0A7G3GBB7</accession>
<gene>
    <name evidence="2" type="ORF">C1H71_13620</name>
</gene>
<proteinExistence type="predicted"/>
<keyword evidence="1" id="KW-0472">Membrane</keyword>
<evidence type="ECO:0000313" key="2">
    <source>
        <dbReference type="EMBL" id="QBC44468.1"/>
    </source>
</evidence>
<name>A0A7G3GBB7_9NEIS</name>
<dbReference type="KEGG" id="ifl:C1H71_13620"/>
<dbReference type="AlphaFoldDB" id="A0A7G3GBB7"/>
<evidence type="ECO:0000313" key="3">
    <source>
        <dbReference type="Proteomes" id="UP000515917"/>
    </source>
</evidence>
<organism evidence="2 3">
    <name type="scientific">Iodobacter fluviatilis</name>
    <dbReference type="NCBI Taxonomy" id="537"/>
    <lineage>
        <taxon>Bacteria</taxon>
        <taxon>Pseudomonadati</taxon>
        <taxon>Pseudomonadota</taxon>
        <taxon>Betaproteobacteria</taxon>
        <taxon>Neisseriales</taxon>
        <taxon>Chitinibacteraceae</taxon>
        <taxon>Iodobacter</taxon>
    </lineage>
</organism>
<feature type="transmembrane region" description="Helical" evidence="1">
    <location>
        <begin position="129"/>
        <end position="148"/>
    </location>
</feature>
<reference evidence="2 3" key="1">
    <citation type="submission" date="2018-01" db="EMBL/GenBank/DDBJ databases">
        <title>Genome sequence of Iodobacter sp. strain PCH194 isolated from Indian Trans-Himalaya.</title>
        <authorList>
            <person name="Kumar V."/>
            <person name="Thakur V."/>
            <person name="Kumar S."/>
            <person name="Singh D."/>
        </authorList>
    </citation>
    <scope>NUCLEOTIDE SEQUENCE [LARGE SCALE GENOMIC DNA]</scope>
    <source>
        <strain evidence="2 3">PCH194</strain>
    </source>
</reference>
<feature type="transmembrane region" description="Helical" evidence="1">
    <location>
        <begin position="104"/>
        <end position="123"/>
    </location>
</feature>
<keyword evidence="1" id="KW-0812">Transmembrane</keyword>